<gene>
    <name evidence="3" type="ORF">AJ85_19660</name>
    <name evidence="2" type="ORF">BALCAV_0219280</name>
</gene>
<dbReference type="GO" id="GO:0016747">
    <property type="term" value="F:acyltransferase activity, transferring groups other than amino-acyl groups"/>
    <property type="evidence" value="ECO:0007669"/>
    <property type="project" value="InterPro"/>
</dbReference>
<dbReference type="PROSITE" id="PS51186">
    <property type="entry name" value="GNAT"/>
    <property type="match status" value="1"/>
</dbReference>
<name>A0A094YR57_ALKAL</name>
<sequence length="262" mass="30149">MITHRLLTQKTRNQLMEQIDKDQHLLFYSYLTQRKESAQFVGQYVDNQLTVVLAYLSELSFPAFSFYHMSEKQVFLPELIAFTRAIFQLEQNVICGTILSQRDFQLFQSFGLIVGEPQRFLTMKHVDQSKLLESNKAELVKEEEFSEVLDFLHGGGMRFFTRSELERCPFLGMKDGNEFMAVGGFHFYDPELVELGNIITRLDYRGKGLAKSLTSQLTYLGKQLSADVYLGVLAENLPAVHVYKSLGYETTAELWMVDFALS</sequence>
<evidence type="ECO:0000313" key="5">
    <source>
        <dbReference type="Proteomes" id="UP000297014"/>
    </source>
</evidence>
<dbReference type="Proteomes" id="UP000297014">
    <property type="component" value="Unassembled WGS sequence"/>
</dbReference>
<dbReference type="OrthoDB" id="2464351at2"/>
<dbReference type="Pfam" id="PF00583">
    <property type="entry name" value="Acetyltransf_1"/>
    <property type="match status" value="1"/>
</dbReference>
<reference evidence="3 5" key="2">
    <citation type="submission" date="2014-01" db="EMBL/GenBank/DDBJ databases">
        <title>Draft genome sequencing of Bacillus alcalophilus CGMCC 1.3604.</title>
        <authorList>
            <person name="Yang J."/>
            <person name="Diao L."/>
            <person name="Yang S."/>
        </authorList>
    </citation>
    <scope>NUCLEOTIDE SEQUENCE [LARGE SCALE GENOMIC DNA]</scope>
    <source>
        <strain evidence="3 5">CGMCC 1.3604</strain>
    </source>
</reference>
<keyword evidence="4" id="KW-1185">Reference proteome</keyword>
<feature type="domain" description="N-acetyltransferase" evidence="1">
    <location>
        <begin position="118"/>
        <end position="262"/>
    </location>
</feature>
<evidence type="ECO:0000313" key="3">
    <source>
        <dbReference type="EMBL" id="THG89098.1"/>
    </source>
</evidence>
<accession>A0A094YR57</accession>
<dbReference type="InterPro" id="IPR016181">
    <property type="entry name" value="Acyl_CoA_acyltransferase"/>
</dbReference>
<evidence type="ECO:0000313" key="2">
    <source>
        <dbReference type="EMBL" id="KGA95957.1"/>
    </source>
</evidence>
<protein>
    <submittedName>
        <fullName evidence="2">GCN5 family acetyltransferase</fullName>
    </submittedName>
</protein>
<dbReference type="EMBL" id="ALPT02000091">
    <property type="protein sequence ID" value="KGA95957.1"/>
    <property type="molecule type" value="Genomic_DNA"/>
</dbReference>
<proteinExistence type="predicted"/>
<evidence type="ECO:0000259" key="1">
    <source>
        <dbReference type="PROSITE" id="PS51186"/>
    </source>
</evidence>
<dbReference type="AlphaFoldDB" id="A0A094YR57"/>
<reference evidence="2 4" key="1">
    <citation type="journal article" date="2014" name="Genome Announc.">
        <title>Draft Genome Sequence of Bacillus alcalophilus AV1934, a Classic Alkaliphile Isolated from Human Feces in 1934.</title>
        <authorList>
            <person name="Attie O."/>
            <person name="Jayaprakash A."/>
            <person name="Shah H."/>
            <person name="Paulsen I.T."/>
            <person name="Morino M."/>
            <person name="Takahashi Y."/>
            <person name="Narumi I."/>
            <person name="Sachidanandam R."/>
            <person name="Satoh K."/>
            <person name="Ito M."/>
            <person name="Krulwich T.A."/>
        </authorList>
    </citation>
    <scope>NUCLEOTIDE SEQUENCE [LARGE SCALE GENOMIC DNA]</scope>
    <source>
        <strain evidence="2 4">AV1934</strain>
    </source>
</reference>
<dbReference type="STRING" id="1218173.BALCAV_0219280"/>
<dbReference type="SUPFAM" id="SSF55729">
    <property type="entry name" value="Acyl-CoA N-acyltransferases (Nat)"/>
    <property type="match status" value="1"/>
</dbReference>
<dbReference type="EMBL" id="JALP01000265">
    <property type="protein sequence ID" value="THG89098.1"/>
    <property type="molecule type" value="Genomic_DNA"/>
</dbReference>
<dbReference type="Proteomes" id="UP000002754">
    <property type="component" value="Unassembled WGS sequence"/>
</dbReference>
<organism evidence="2 4">
    <name type="scientific">Alkalihalobacillus alcalophilus ATCC 27647 = CGMCC 1.3604</name>
    <dbReference type="NCBI Taxonomy" id="1218173"/>
    <lineage>
        <taxon>Bacteria</taxon>
        <taxon>Bacillati</taxon>
        <taxon>Bacillota</taxon>
        <taxon>Bacilli</taxon>
        <taxon>Bacillales</taxon>
        <taxon>Bacillaceae</taxon>
        <taxon>Alkalihalobacillus</taxon>
    </lineage>
</organism>
<keyword evidence="2" id="KW-0808">Transferase</keyword>
<evidence type="ECO:0000313" key="4">
    <source>
        <dbReference type="Proteomes" id="UP000002754"/>
    </source>
</evidence>
<dbReference type="eggNOG" id="COG3393">
    <property type="taxonomic scope" value="Bacteria"/>
</dbReference>
<comment type="caution">
    <text evidence="2">The sequence shown here is derived from an EMBL/GenBank/DDBJ whole genome shotgun (WGS) entry which is preliminary data.</text>
</comment>
<dbReference type="Gene3D" id="3.40.630.30">
    <property type="match status" value="1"/>
</dbReference>
<dbReference type="InterPro" id="IPR000182">
    <property type="entry name" value="GNAT_dom"/>
</dbReference>